<dbReference type="Gene3D" id="3.30.470.20">
    <property type="entry name" value="ATP-grasp fold, B domain"/>
    <property type="match status" value="1"/>
</dbReference>
<sequence>MFKKILIANRGEIACRIARTCRRLGVAVAGVHSIADADALHVRDIGESIEIGGAPASESYLRIDAVIAAAKSTGAEAIHPGFGFLAENAAFARAVEAAGLVFIGPAPETIERLGDKASAKREAVAADVPTVPGSEVPSQDPVEIERSVRRLDLPVMLKAAAGGGGKGMRAISTLDGLRDEIESAMREAKNAFGDAGLIVEKLIQHGRHLEVQIAGDGDGNVIHLFERECTLQRRHQKLIEEAPAANLPPQLRQHILDDAVRLGRRLRYRGVGTVEFIVSGTDYYFLEVNPRLQVEHPVTEMVTGIDIVETMLRIAAREGLPVVQDNVTCWGHAVEARICAEDPNDGFMPSTGEVAYVRFPSQGIRVETGIASGSTVTPYYDSMLAKLIAHAASRDQALDRLHNALDETSIFGVITNREFLQRLIALPATRAATFHTRLIDEQIDALTPRADGLAAEALALGAYFWMMRQRAVSSDNPWRSSGLTGWQMAQGDDGMSPIPLLHLESAGASAEIRFAPLQPDGTMLIGVNDARISAKLSPLADESFAAMVNARRETVRIVQKDQAIFVHDARAAHTMTAIPYLRYISTSPDISGELRAPMTGVVLKVNVAVGTRVKAGDAAVIMESMKMELRIASEVDGVVTAVHFKPGDTVERNAVVAVIEPDLALQ</sequence>
<dbReference type="PROSITE" id="PS50975">
    <property type="entry name" value="ATP_GRASP"/>
    <property type="match status" value="1"/>
</dbReference>
<evidence type="ECO:0000313" key="10">
    <source>
        <dbReference type="EMBL" id="TWC07292.1"/>
    </source>
</evidence>
<evidence type="ECO:0000259" key="8">
    <source>
        <dbReference type="PROSITE" id="PS50975"/>
    </source>
</evidence>
<reference evidence="10 11" key="1">
    <citation type="submission" date="2019-06" db="EMBL/GenBank/DDBJ databases">
        <title>Genomic Encyclopedia of Type Strains, Phase IV (KMG-V): Genome sequencing to study the core and pangenomes of soil and plant-associated prokaryotes.</title>
        <authorList>
            <person name="Whitman W."/>
        </authorList>
    </citation>
    <scope>NUCLEOTIDE SEQUENCE [LARGE SCALE GENOMIC DNA]</scope>
    <source>
        <strain evidence="10 11">BR 10355</strain>
    </source>
</reference>
<feature type="domain" description="ATP-grasp" evidence="8">
    <location>
        <begin position="120"/>
        <end position="316"/>
    </location>
</feature>
<dbReference type="Gene3D" id="2.40.50.100">
    <property type="match status" value="1"/>
</dbReference>
<dbReference type="InterPro" id="IPR011054">
    <property type="entry name" value="Rudment_hybrid_motif"/>
</dbReference>
<dbReference type="RefSeq" id="WP_146984455.1">
    <property type="nucleotide sequence ID" value="NZ_VITY01000001.1"/>
</dbReference>
<keyword evidence="11" id="KW-1185">Reference proteome</keyword>
<dbReference type="EMBL" id="VITY01000001">
    <property type="protein sequence ID" value="TWC07292.1"/>
    <property type="molecule type" value="Genomic_DNA"/>
</dbReference>
<dbReference type="InterPro" id="IPR016185">
    <property type="entry name" value="PreATP-grasp_dom_sf"/>
</dbReference>
<dbReference type="InterPro" id="IPR011761">
    <property type="entry name" value="ATP-grasp"/>
</dbReference>
<dbReference type="SUPFAM" id="SSF51230">
    <property type="entry name" value="Single hybrid motif"/>
    <property type="match status" value="1"/>
</dbReference>
<keyword evidence="4 6" id="KW-0067">ATP-binding</keyword>
<dbReference type="AlphaFoldDB" id="A0A560MIU0"/>
<keyword evidence="5" id="KW-0092">Biotin</keyword>
<dbReference type="PROSITE" id="PS00867">
    <property type="entry name" value="CPSASE_2"/>
    <property type="match status" value="1"/>
</dbReference>
<accession>A0A560MIU0</accession>
<dbReference type="InterPro" id="IPR011764">
    <property type="entry name" value="Biotin_carboxylation_dom"/>
</dbReference>
<dbReference type="Pfam" id="PF02786">
    <property type="entry name" value="CPSase_L_D2"/>
    <property type="match status" value="1"/>
</dbReference>
<dbReference type="SUPFAM" id="SSF51246">
    <property type="entry name" value="Rudiment single hybrid motif"/>
    <property type="match status" value="1"/>
</dbReference>
<dbReference type="CDD" id="cd06850">
    <property type="entry name" value="biotinyl_domain"/>
    <property type="match status" value="1"/>
</dbReference>
<evidence type="ECO:0000259" key="7">
    <source>
        <dbReference type="PROSITE" id="PS50968"/>
    </source>
</evidence>
<keyword evidence="3 6" id="KW-0547">Nucleotide-binding</keyword>
<dbReference type="Pfam" id="PF00289">
    <property type="entry name" value="Biotin_carb_N"/>
    <property type="match status" value="1"/>
</dbReference>
<evidence type="ECO:0000256" key="6">
    <source>
        <dbReference type="PROSITE-ProRule" id="PRU00409"/>
    </source>
</evidence>
<dbReference type="InterPro" id="IPR005479">
    <property type="entry name" value="CPAse_ATP-bd"/>
</dbReference>
<evidence type="ECO:0000256" key="4">
    <source>
        <dbReference type="ARBA" id="ARBA00022840"/>
    </source>
</evidence>
<evidence type="ECO:0000259" key="9">
    <source>
        <dbReference type="PROSITE" id="PS50979"/>
    </source>
</evidence>
<dbReference type="SUPFAM" id="SSF56059">
    <property type="entry name" value="Glutathione synthetase ATP-binding domain-like"/>
    <property type="match status" value="1"/>
</dbReference>
<dbReference type="SMART" id="SM00878">
    <property type="entry name" value="Biotin_carb_C"/>
    <property type="match status" value="1"/>
</dbReference>
<dbReference type="GO" id="GO:0046872">
    <property type="term" value="F:metal ion binding"/>
    <property type="evidence" value="ECO:0007669"/>
    <property type="project" value="InterPro"/>
</dbReference>
<dbReference type="PANTHER" id="PTHR18866:SF127">
    <property type="match status" value="1"/>
</dbReference>
<evidence type="ECO:0000256" key="3">
    <source>
        <dbReference type="ARBA" id="ARBA00022741"/>
    </source>
</evidence>
<feature type="domain" description="Lipoyl-binding" evidence="7">
    <location>
        <begin position="585"/>
        <end position="660"/>
    </location>
</feature>
<organism evidence="10 11">
    <name type="scientific">Bradyrhizobium macuxiense</name>
    <dbReference type="NCBI Taxonomy" id="1755647"/>
    <lineage>
        <taxon>Bacteria</taxon>
        <taxon>Pseudomonadati</taxon>
        <taxon>Pseudomonadota</taxon>
        <taxon>Alphaproteobacteria</taxon>
        <taxon>Hyphomicrobiales</taxon>
        <taxon>Nitrobacteraceae</taxon>
        <taxon>Bradyrhizobium</taxon>
    </lineage>
</organism>
<dbReference type="GO" id="GO:0016874">
    <property type="term" value="F:ligase activity"/>
    <property type="evidence" value="ECO:0007669"/>
    <property type="project" value="UniProtKB-KW"/>
</dbReference>
<feature type="domain" description="Biotin carboxylation" evidence="9">
    <location>
        <begin position="1"/>
        <end position="444"/>
    </location>
</feature>
<evidence type="ECO:0000256" key="2">
    <source>
        <dbReference type="ARBA" id="ARBA00022598"/>
    </source>
</evidence>
<dbReference type="Pfam" id="PF02785">
    <property type="entry name" value="Biotin_carb_C"/>
    <property type="match status" value="1"/>
</dbReference>
<evidence type="ECO:0000313" key="11">
    <source>
        <dbReference type="Proteomes" id="UP000321304"/>
    </source>
</evidence>
<dbReference type="SUPFAM" id="SSF52440">
    <property type="entry name" value="PreATP-grasp domain"/>
    <property type="match status" value="1"/>
</dbReference>
<dbReference type="Pfam" id="PF00364">
    <property type="entry name" value="Biotin_lipoyl"/>
    <property type="match status" value="1"/>
</dbReference>
<dbReference type="InterPro" id="IPR005482">
    <property type="entry name" value="Biotin_COase_C"/>
</dbReference>
<evidence type="ECO:0000256" key="5">
    <source>
        <dbReference type="ARBA" id="ARBA00023267"/>
    </source>
</evidence>
<protein>
    <submittedName>
        <fullName evidence="10">3-methylcrotonyl-CoA carboxylase alpha subunit</fullName>
    </submittedName>
</protein>
<dbReference type="OrthoDB" id="9763189at2"/>
<dbReference type="PROSITE" id="PS50979">
    <property type="entry name" value="BC"/>
    <property type="match status" value="1"/>
</dbReference>
<dbReference type="PANTHER" id="PTHR18866">
    <property type="entry name" value="CARBOXYLASE:PYRUVATE/ACETYL-COA/PROPIONYL-COA CARBOXYLASE"/>
    <property type="match status" value="1"/>
</dbReference>
<comment type="caution">
    <text evidence="10">The sequence shown here is derived from an EMBL/GenBank/DDBJ whole genome shotgun (WGS) entry which is preliminary data.</text>
</comment>
<evidence type="ECO:0000256" key="1">
    <source>
        <dbReference type="ARBA" id="ARBA00001953"/>
    </source>
</evidence>
<dbReference type="InterPro" id="IPR000089">
    <property type="entry name" value="Biotin_lipoyl"/>
</dbReference>
<proteinExistence type="predicted"/>
<dbReference type="PROSITE" id="PS50968">
    <property type="entry name" value="BIOTINYL_LIPOYL"/>
    <property type="match status" value="1"/>
</dbReference>
<gene>
    <name evidence="10" type="ORF">FBZ93_101584</name>
</gene>
<keyword evidence="2" id="KW-0436">Ligase</keyword>
<dbReference type="GO" id="GO:0005524">
    <property type="term" value="F:ATP binding"/>
    <property type="evidence" value="ECO:0007669"/>
    <property type="project" value="UniProtKB-UniRule"/>
</dbReference>
<dbReference type="InterPro" id="IPR005481">
    <property type="entry name" value="BC-like_N"/>
</dbReference>
<dbReference type="Proteomes" id="UP000321304">
    <property type="component" value="Unassembled WGS sequence"/>
</dbReference>
<name>A0A560MIU0_9BRAD</name>
<dbReference type="InterPro" id="IPR011053">
    <property type="entry name" value="Single_hybrid_motif"/>
</dbReference>
<comment type="cofactor">
    <cofactor evidence="1">
        <name>biotin</name>
        <dbReference type="ChEBI" id="CHEBI:57586"/>
    </cofactor>
</comment>
<dbReference type="InterPro" id="IPR050856">
    <property type="entry name" value="Biotin_carboxylase_complex"/>
</dbReference>